<dbReference type="InterPro" id="IPR036976">
    <property type="entry name" value="RimM_N_sf"/>
</dbReference>
<name>A0A173YZB7_9CLOT</name>
<evidence type="ECO:0000313" key="9">
    <source>
        <dbReference type="Proteomes" id="UP000095594"/>
    </source>
</evidence>
<dbReference type="InterPro" id="IPR002676">
    <property type="entry name" value="RimM_N"/>
</dbReference>
<keyword evidence="1 5" id="KW-0963">Cytoplasm</keyword>
<evidence type="ECO:0000259" key="7">
    <source>
        <dbReference type="Pfam" id="PF05239"/>
    </source>
</evidence>
<evidence type="ECO:0000256" key="2">
    <source>
        <dbReference type="ARBA" id="ARBA00022517"/>
    </source>
</evidence>
<comment type="similarity">
    <text evidence="5">Belongs to the RimM family.</text>
</comment>
<evidence type="ECO:0000313" key="8">
    <source>
        <dbReference type="EMBL" id="CUN68869.1"/>
    </source>
</evidence>
<dbReference type="PANTHER" id="PTHR33692">
    <property type="entry name" value="RIBOSOME MATURATION FACTOR RIMM"/>
    <property type="match status" value="1"/>
</dbReference>
<gene>
    <name evidence="5 8" type="primary">rimM</name>
    <name evidence="8" type="ORF">ERS852471_00344</name>
</gene>
<evidence type="ECO:0000256" key="1">
    <source>
        <dbReference type="ARBA" id="ARBA00022490"/>
    </source>
</evidence>
<dbReference type="InterPro" id="IPR011961">
    <property type="entry name" value="RimM"/>
</dbReference>
<dbReference type="InterPro" id="IPR027275">
    <property type="entry name" value="PRC-brl_dom"/>
</dbReference>
<keyword evidence="4 5" id="KW-0143">Chaperone</keyword>
<comment type="subcellular location">
    <subcellularLocation>
        <location evidence="5">Cytoplasm</location>
    </subcellularLocation>
</comment>
<dbReference type="RefSeq" id="WP_055263295.1">
    <property type="nucleotide sequence ID" value="NZ_CABIXQ010000002.1"/>
</dbReference>
<keyword evidence="3 5" id="KW-0698">rRNA processing</keyword>
<dbReference type="GO" id="GO:0042274">
    <property type="term" value="P:ribosomal small subunit biogenesis"/>
    <property type="evidence" value="ECO:0007669"/>
    <property type="project" value="UniProtKB-UniRule"/>
</dbReference>
<dbReference type="GO" id="GO:0006364">
    <property type="term" value="P:rRNA processing"/>
    <property type="evidence" value="ECO:0007669"/>
    <property type="project" value="UniProtKB-UniRule"/>
</dbReference>
<evidence type="ECO:0000256" key="3">
    <source>
        <dbReference type="ARBA" id="ARBA00022552"/>
    </source>
</evidence>
<dbReference type="GO" id="GO:0005737">
    <property type="term" value="C:cytoplasm"/>
    <property type="evidence" value="ECO:0007669"/>
    <property type="project" value="UniProtKB-SubCell"/>
</dbReference>
<dbReference type="NCBIfam" id="TIGR02273">
    <property type="entry name" value="16S_RimM"/>
    <property type="match status" value="1"/>
</dbReference>
<dbReference type="HAMAP" id="MF_00014">
    <property type="entry name" value="Ribosome_mat_RimM"/>
    <property type="match status" value="1"/>
</dbReference>
<dbReference type="SUPFAM" id="SSF50447">
    <property type="entry name" value="Translation proteins"/>
    <property type="match status" value="1"/>
</dbReference>
<dbReference type="Pfam" id="PF01782">
    <property type="entry name" value="RimM"/>
    <property type="match status" value="1"/>
</dbReference>
<feature type="domain" description="PRC-barrel" evidence="7">
    <location>
        <begin position="93"/>
        <end position="160"/>
    </location>
</feature>
<comment type="domain">
    <text evidence="5">The PRC barrel domain binds ribosomal protein uS19.</text>
</comment>
<dbReference type="Gene3D" id="2.30.30.240">
    <property type="entry name" value="PRC-barrel domain"/>
    <property type="match status" value="1"/>
</dbReference>
<dbReference type="GO" id="GO:0043022">
    <property type="term" value="F:ribosome binding"/>
    <property type="evidence" value="ECO:0007669"/>
    <property type="project" value="InterPro"/>
</dbReference>
<evidence type="ECO:0000256" key="5">
    <source>
        <dbReference type="HAMAP-Rule" id="MF_00014"/>
    </source>
</evidence>
<dbReference type="SUPFAM" id="SSF50346">
    <property type="entry name" value="PRC-barrel domain"/>
    <property type="match status" value="1"/>
</dbReference>
<dbReference type="EMBL" id="CYZX01000002">
    <property type="protein sequence ID" value="CUN68869.1"/>
    <property type="molecule type" value="Genomic_DNA"/>
</dbReference>
<protein>
    <recommendedName>
        <fullName evidence="5">Ribosome maturation factor RimM</fullName>
    </recommendedName>
</protein>
<accession>A0A173YZB7</accession>
<dbReference type="Pfam" id="PF05239">
    <property type="entry name" value="PRC"/>
    <property type="match status" value="1"/>
</dbReference>
<dbReference type="AlphaFoldDB" id="A0A173YZB7"/>
<sequence length="165" mass="19340">MSEVLKVGKIVNTHGLKGEVKVMALTDDQRRFDDLDYVLIDNKEVKIESCKYQKDRVIVKLEGVNKVEEAEKLKNKFMEIPREFAVELDEDCYFLADLRECTVFDTDGKEIGEVYDIIQTKNNDVYWIRKPKEVLIPALKDIVTEINIDDRRIIIRPIGEWMDED</sequence>
<organism evidence="8 9">
    <name type="scientific">Clostridium disporicum</name>
    <dbReference type="NCBI Taxonomy" id="84024"/>
    <lineage>
        <taxon>Bacteria</taxon>
        <taxon>Bacillati</taxon>
        <taxon>Bacillota</taxon>
        <taxon>Clostridia</taxon>
        <taxon>Eubacteriales</taxon>
        <taxon>Clostridiaceae</taxon>
        <taxon>Clostridium</taxon>
    </lineage>
</organism>
<keyword evidence="2 5" id="KW-0690">Ribosome biogenesis</keyword>
<dbReference type="InterPro" id="IPR011033">
    <property type="entry name" value="PRC_barrel-like_sf"/>
</dbReference>
<comment type="subunit">
    <text evidence="5">Binds ribosomal protein uS19.</text>
</comment>
<dbReference type="Proteomes" id="UP000095594">
    <property type="component" value="Unassembled WGS sequence"/>
</dbReference>
<evidence type="ECO:0000256" key="4">
    <source>
        <dbReference type="ARBA" id="ARBA00023186"/>
    </source>
</evidence>
<dbReference type="GO" id="GO:0005840">
    <property type="term" value="C:ribosome"/>
    <property type="evidence" value="ECO:0007669"/>
    <property type="project" value="InterPro"/>
</dbReference>
<dbReference type="Gene3D" id="2.40.30.60">
    <property type="entry name" value="RimM"/>
    <property type="match status" value="1"/>
</dbReference>
<dbReference type="OrthoDB" id="9810331at2"/>
<reference evidence="8 9" key="1">
    <citation type="submission" date="2015-09" db="EMBL/GenBank/DDBJ databases">
        <authorList>
            <consortium name="Pathogen Informatics"/>
        </authorList>
    </citation>
    <scope>NUCLEOTIDE SEQUENCE [LARGE SCALE GENOMIC DNA]</scope>
    <source>
        <strain evidence="8 9">2789STDY5834856</strain>
    </source>
</reference>
<comment type="function">
    <text evidence="5">An accessory protein needed during the final step in the assembly of 30S ribosomal subunit, possibly for assembly of the head region. Essential for efficient processing of 16S rRNA. May be needed both before and after RbfA during the maturation of 16S rRNA. It has affinity for free ribosomal 30S subunits but not for 70S ribosomes.</text>
</comment>
<dbReference type="PANTHER" id="PTHR33692:SF1">
    <property type="entry name" value="RIBOSOME MATURATION FACTOR RIMM"/>
    <property type="match status" value="1"/>
</dbReference>
<feature type="domain" description="RimM N-terminal" evidence="6">
    <location>
        <begin position="7"/>
        <end position="83"/>
    </location>
</feature>
<proteinExistence type="inferred from homology"/>
<evidence type="ECO:0000259" key="6">
    <source>
        <dbReference type="Pfam" id="PF01782"/>
    </source>
</evidence>
<dbReference type="InterPro" id="IPR009000">
    <property type="entry name" value="Transl_B-barrel_sf"/>
</dbReference>